<feature type="region of interest" description="Disordered" evidence="1">
    <location>
        <begin position="88"/>
        <end position="157"/>
    </location>
</feature>
<reference evidence="2" key="2">
    <citation type="submission" date="2023-05" db="EMBL/GenBank/DDBJ databases">
        <authorList>
            <consortium name="Lawrence Berkeley National Laboratory"/>
            <person name="Steindorff A."/>
            <person name="Hensen N."/>
            <person name="Bonometti L."/>
            <person name="Westerberg I."/>
            <person name="Brannstrom I.O."/>
            <person name="Guillou S."/>
            <person name="Cros-Aarteil S."/>
            <person name="Calhoun S."/>
            <person name="Haridas S."/>
            <person name="Kuo A."/>
            <person name="Mondo S."/>
            <person name="Pangilinan J."/>
            <person name="Riley R."/>
            <person name="Labutti K."/>
            <person name="Andreopoulos B."/>
            <person name="Lipzen A."/>
            <person name="Chen C."/>
            <person name="Yanf M."/>
            <person name="Daum C."/>
            <person name="Ng V."/>
            <person name="Clum A."/>
            <person name="Ohm R."/>
            <person name="Martin F."/>
            <person name="Silar P."/>
            <person name="Natvig D."/>
            <person name="Lalanne C."/>
            <person name="Gautier V."/>
            <person name="Ament-Velasquez S.L."/>
            <person name="Kruys A."/>
            <person name="Hutchinson M.I."/>
            <person name="Powell A.J."/>
            <person name="Barry K."/>
            <person name="Miller A.N."/>
            <person name="Grigoriev I.V."/>
            <person name="Debuchy R."/>
            <person name="Gladieux P."/>
            <person name="Thoren M.H."/>
            <person name="Johannesson H."/>
        </authorList>
    </citation>
    <scope>NUCLEOTIDE SEQUENCE</scope>
    <source>
        <strain evidence="2">CBS 123565</strain>
    </source>
</reference>
<feature type="region of interest" description="Disordered" evidence="1">
    <location>
        <begin position="40"/>
        <end position="62"/>
    </location>
</feature>
<evidence type="ECO:0000256" key="1">
    <source>
        <dbReference type="SAM" id="MobiDB-lite"/>
    </source>
</evidence>
<evidence type="ECO:0000313" key="3">
    <source>
        <dbReference type="Proteomes" id="UP001304895"/>
    </source>
</evidence>
<sequence length="157" mass="17339">MLRAFMVVPRLEYSPGIRHITLLSRAPWEPTMQCCCKDRRRSETEQLTPRHGRLKSPPWSGEHELLGNMNHWARRPCAPRAGSAWGMGGGITATTEGQQRAPVAPCRAHHNHQANSTHAAGRCHVRADRPDRPQPSTLHPSPAGSSGRAVISPQRGK</sequence>
<evidence type="ECO:0000313" key="2">
    <source>
        <dbReference type="EMBL" id="KAK4136554.1"/>
    </source>
</evidence>
<comment type="caution">
    <text evidence="2">The sequence shown here is derived from an EMBL/GenBank/DDBJ whole genome shotgun (WGS) entry which is preliminary data.</text>
</comment>
<gene>
    <name evidence="2" type="ORF">BT67DRAFT_184043</name>
</gene>
<reference evidence="2" key="1">
    <citation type="journal article" date="2023" name="Mol. Phylogenet. Evol.">
        <title>Genome-scale phylogeny and comparative genomics of the fungal order Sordariales.</title>
        <authorList>
            <person name="Hensen N."/>
            <person name="Bonometti L."/>
            <person name="Westerberg I."/>
            <person name="Brannstrom I.O."/>
            <person name="Guillou S."/>
            <person name="Cros-Aarteil S."/>
            <person name="Calhoun S."/>
            <person name="Haridas S."/>
            <person name="Kuo A."/>
            <person name="Mondo S."/>
            <person name="Pangilinan J."/>
            <person name="Riley R."/>
            <person name="LaButti K."/>
            <person name="Andreopoulos B."/>
            <person name="Lipzen A."/>
            <person name="Chen C."/>
            <person name="Yan M."/>
            <person name="Daum C."/>
            <person name="Ng V."/>
            <person name="Clum A."/>
            <person name="Steindorff A."/>
            <person name="Ohm R.A."/>
            <person name="Martin F."/>
            <person name="Silar P."/>
            <person name="Natvig D.O."/>
            <person name="Lalanne C."/>
            <person name="Gautier V."/>
            <person name="Ament-Velasquez S.L."/>
            <person name="Kruys A."/>
            <person name="Hutchinson M.I."/>
            <person name="Powell A.J."/>
            <person name="Barry K."/>
            <person name="Miller A.N."/>
            <person name="Grigoriev I.V."/>
            <person name="Debuchy R."/>
            <person name="Gladieux P."/>
            <person name="Hiltunen Thoren M."/>
            <person name="Johannesson H."/>
        </authorList>
    </citation>
    <scope>NUCLEOTIDE SEQUENCE</scope>
    <source>
        <strain evidence="2">CBS 123565</strain>
    </source>
</reference>
<dbReference type="AlphaFoldDB" id="A0AAN6ZGD9"/>
<dbReference type="Proteomes" id="UP001304895">
    <property type="component" value="Unassembled WGS sequence"/>
</dbReference>
<protein>
    <submittedName>
        <fullName evidence="2">Uncharacterized protein</fullName>
    </submittedName>
</protein>
<proteinExistence type="predicted"/>
<accession>A0AAN6ZGD9</accession>
<organism evidence="2 3">
    <name type="scientific">Trichocladium antarcticum</name>
    <dbReference type="NCBI Taxonomy" id="1450529"/>
    <lineage>
        <taxon>Eukaryota</taxon>
        <taxon>Fungi</taxon>
        <taxon>Dikarya</taxon>
        <taxon>Ascomycota</taxon>
        <taxon>Pezizomycotina</taxon>
        <taxon>Sordariomycetes</taxon>
        <taxon>Sordariomycetidae</taxon>
        <taxon>Sordariales</taxon>
        <taxon>Chaetomiaceae</taxon>
        <taxon>Trichocladium</taxon>
    </lineage>
</organism>
<dbReference type="EMBL" id="MU853403">
    <property type="protein sequence ID" value="KAK4136554.1"/>
    <property type="molecule type" value="Genomic_DNA"/>
</dbReference>
<keyword evidence="3" id="KW-1185">Reference proteome</keyword>
<name>A0AAN6ZGD9_9PEZI</name>